<dbReference type="SUPFAM" id="SSF161098">
    <property type="entry name" value="MetI-like"/>
    <property type="match status" value="2"/>
</dbReference>
<feature type="transmembrane region" description="Helical" evidence="9">
    <location>
        <begin position="259"/>
        <end position="278"/>
    </location>
</feature>
<dbReference type="Proteomes" id="UP000519439">
    <property type="component" value="Unassembled WGS sequence"/>
</dbReference>
<dbReference type="InterPro" id="IPR010065">
    <property type="entry name" value="AA_ABC_transptr_permease_3TM"/>
</dbReference>
<comment type="similarity">
    <text evidence="2">Belongs to the binding-protein-dependent transport system permease family. HisMQ subfamily.</text>
</comment>
<organism evidence="11 12">
    <name type="scientific">Microvirga flocculans</name>
    <dbReference type="NCBI Taxonomy" id="217168"/>
    <lineage>
        <taxon>Bacteria</taxon>
        <taxon>Pseudomonadati</taxon>
        <taxon>Pseudomonadota</taxon>
        <taxon>Alphaproteobacteria</taxon>
        <taxon>Hyphomicrobiales</taxon>
        <taxon>Methylobacteriaceae</taxon>
        <taxon>Microvirga</taxon>
    </lineage>
</organism>
<feature type="transmembrane region" description="Helical" evidence="9">
    <location>
        <begin position="20"/>
        <end position="38"/>
    </location>
</feature>
<feature type="transmembrane region" description="Helical" evidence="9">
    <location>
        <begin position="169"/>
        <end position="196"/>
    </location>
</feature>
<evidence type="ECO:0000256" key="3">
    <source>
        <dbReference type="ARBA" id="ARBA00022448"/>
    </source>
</evidence>
<evidence type="ECO:0000256" key="9">
    <source>
        <dbReference type="RuleBase" id="RU363032"/>
    </source>
</evidence>
<evidence type="ECO:0000256" key="5">
    <source>
        <dbReference type="ARBA" id="ARBA00022692"/>
    </source>
</evidence>
<keyword evidence="7 9" id="KW-1133">Transmembrane helix</keyword>
<evidence type="ECO:0000256" key="1">
    <source>
        <dbReference type="ARBA" id="ARBA00004429"/>
    </source>
</evidence>
<evidence type="ECO:0000256" key="8">
    <source>
        <dbReference type="ARBA" id="ARBA00023136"/>
    </source>
</evidence>
<dbReference type="PANTHER" id="PTHR30614">
    <property type="entry name" value="MEMBRANE COMPONENT OF AMINO ACID ABC TRANSPORTER"/>
    <property type="match status" value="1"/>
</dbReference>
<dbReference type="InterPro" id="IPR043429">
    <property type="entry name" value="ArtM/GltK/GlnP/TcyL/YhdX-like"/>
</dbReference>
<dbReference type="InterPro" id="IPR000515">
    <property type="entry name" value="MetI-like"/>
</dbReference>
<dbReference type="PANTHER" id="PTHR30614:SF37">
    <property type="entry name" value="AMINO-ACID ABC TRANSPORTER PERMEASE PROTEIN YHDX-RELATED"/>
    <property type="match status" value="1"/>
</dbReference>
<name>A0A7W6N9W5_9HYPH</name>
<keyword evidence="4" id="KW-1003">Cell membrane</keyword>
<feature type="transmembrane region" description="Helical" evidence="9">
    <location>
        <begin position="360"/>
        <end position="381"/>
    </location>
</feature>
<keyword evidence="5 9" id="KW-0812">Transmembrane</keyword>
<dbReference type="NCBIfam" id="TIGR01726">
    <property type="entry name" value="HEQRo_perm_3TM"/>
    <property type="match status" value="1"/>
</dbReference>
<keyword evidence="8 9" id="KW-0472">Membrane</keyword>
<keyword evidence="3 9" id="KW-0813">Transport</keyword>
<protein>
    <submittedName>
        <fullName evidence="11">General L-amino acid transport system permease protein</fullName>
    </submittedName>
</protein>
<dbReference type="GO" id="GO:0006865">
    <property type="term" value="P:amino acid transport"/>
    <property type="evidence" value="ECO:0007669"/>
    <property type="project" value="UniProtKB-KW"/>
</dbReference>
<feature type="transmembrane region" description="Helical" evidence="9">
    <location>
        <begin position="81"/>
        <end position="107"/>
    </location>
</feature>
<gene>
    <name evidence="11" type="ORF">GGR34_003854</name>
</gene>
<evidence type="ECO:0000256" key="6">
    <source>
        <dbReference type="ARBA" id="ARBA00022970"/>
    </source>
</evidence>
<comment type="subcellular location">
    <subcellularLocation>
        <location evidence="1">Cell inner membrane</location>
        <topology evidence="1">Multi-pass membrane protein</topology>
    </subcellularLocation>
    <subcellularLocation>
        <location evidence="9">Cell membrane</location>
        <topology evidence="9">Multi-pass membrane protein</topology>
    </subcellularLocation>
</comment>
<dbReference type="GO" id="GO:0043190">
    <property type="term" value="C:ATP-binding cassette (ABC) transporter complex"/>
    <property type="evidence" value="ECO:0007669"/>
    <property type="project" value="InterPro"/>
</dbReference>
<keyword evidence="12" id="KW-1185">Reference proteome</keyword>
<dbReference type="EMBL" id="JACIDC010000022">
    <property type="protein sequence ID" value="MBB4042167.1"/>
    <property type="molecule type" value="Genomic_DNA"/>
</dbReference>
<dbReference type="CDD" id="cd06261">
    <property type="entry name" value="TM_PBP2"/>
    <property type="match status" value="1"/>
</dbReference>
<reference evidence="11 12" key="1">
    <citation type="submission" date="2020-08" db="EMBL/GenBank/DDBJ databases">
        <title>Genomic Encyclopedia of Type Strains, Phase IV (KMG-IV): sequencing the most valuable type-strain genomes for metagenomic binning, comparative biology and taxonomic classification.</title>
        <authorList>
            <person name="Goeker M."/>
        </authorList>
    </citation>
    <scope>NUCLEOTIDE SEQUENCE [LARGE SCALE GENOMIC DNA]</scope>
    <source>
        <strain evidence="11 12">DSM 15743</strain>
    </source>
</reference>
<evidence type="ECO:0000313" key="11">
    <source>
        <dbReference type="EMBL" id="MBB4042167.1"/>
    </source>
</evidence>
<keyword evidence="6" id="KW-0029">Amino-acid transport</keyword>
<feature type="transmembrane region" description="Helical" evidence="9">
    <location>
        <begin position="217"/>
        <end position="237"/>
    </location>
</feature>
<evidence type="ECO:0000256" key="2">
    <source>
        <dbReference type="ARBA" id="ARBA00010072"/>
    </source>
</evidence>
<dbReference type="GO" id="GO:0022857">
    <property type="term" value="F:transmembrane transporter activity"/>
    <property type="evidence" value="ECO:0007669"/>
    <property type="project" value="InterPro"/>
</dbReference>
<comment type="caution">
    <text evidence="11">The sequence shown here is derived from an EMBL/GenBank/DDBJ whole genome shotgun (WGS) entry which is preliminary data.</text>
</comment>
<feature type="domain" description="ABC transmembrane type-1" evidence="10">
    <location>
        <begin position="86"/>
        <end position="378"/>
    </location>
</feature>
<dbReference type="InterPro" id="IPR035906">
    <property type="entry name" value="MetI-like_sf"/>
</dbReference>
<dbReference type="AlphaFoldDB" id="A0A7W6N9W5"/>
<feature type="transmembrane region" description="Helical" evidence="9">
    <location>
        <begin position="128"/>
        <end position="149"/>
    </location>
</feature>
<dbReference type="Pfam" id="PF00528">
    <property type="entry name" value="BPD_transp_1"/>
    <property type="match status" value="1"/>
</dbReference>
<dbReference type="RefSeq" id="WP_027317266.1">
    <property type="nucleotide sequence ID" value="NZ_JACIDC010000022.1"/>
</dbReference>
<dbReference type="Gene3D" id="1.10.3720.10">
    <property type="entry name" value="MetI-like"/>
    <property type="match status" value="2"/>
</dbReference>
<evidence type="ECO:0000313" key="12">
    <source>
        <dbReference type="Proteomes" id="UP000519439"/>
    </source>
</evidence>
<sequence>MQAASDSRWRVIYDLRARAIFYQVACAAAVVLVATFLFKNASDNLAKQNIATGFAYLWREAGFVISQSPIDYQPADSYARALLVGILNTIRVSALAVVLATIIGTLVGIGRLSSNPLLARLMMLYIEVLRNVPLLLFLFLWYAIIVTTLPPVREAITVLPHVYLSNGGFVIPSVAWTPSLTGVAIAGVLGIALAVLTVRAMRARRIATGIERRSWPLATAAALAPVAIAVLILRPTLDMDWPTPGRFRISGGAQLMPEFVALLVGLTLSASANVAEIVRSGITSIKKGQWEAAASLGLRRPLTLRLVILPQALRVIIPPMTSTYLNIFKNSSLAIAIGYPDLVMVSNTTMNQTGQAIEPIALFMLVYLSLSLAISVFMNWYNARVALRG</sequence>
<accession>A0A7W6N9W5</accession>
<evidence type="ECO:0000256" key="4">
    <source>
        <dbReference type="ARBA" id="ARBA00022475"/>
    </source>
</evidence>
<proteinExistence type="inferred from homology"/>
<evidence type="ECO:0000259" key="10">
    <source>
        <dbReference type="PROSITE" id="PS50928"/>
    </source>
</evidence>
<dbReference type="PROSITE" id="PS50928">
    <property type="entry name" value="ABC_TM1"/>
    <property type="match status" value="1"/>
</dbReference>
<evidence type="ECO:0000256" key="7">
    <source>
        <dbReference type="ARBA" id="ARBA00022989"/>
    </source>
</evidence>